<dbReference type="Gene3D" id="3.10.20.280">
    <property type="entry name" value="RnfH-like"/>
    <property type="match status" value="1"/>
</dbReference>
<dbReference type="PANTHER" id="PTHR37483">
    <property type="entry name" value="UPF0125 PROTEIN RATB"/>
    <property type="match status" value="1"/>
</dbReference>
<dbReference type="NCBIfam" id="NF002490">
    <property type="entry name" value="PRK01777.1"/>
    <property type="match status" value="1"/>
</dbReference>
<dbReference type="GeneID" id="301709491"/>
<dbReference type="OrthoDB" id="9796575at2"/>
<dbReference type="EMBL" id="LRRD01000030">
    <property type="protein sequence ID" value="KXW57950.1"/>
    <property type="molecule type" value="Genomic_DNA"/>
</dbReference>
<dbReference type="InterPro" id="IPR037021">
    <property type="entry name" value="RnfH_sf"/>
</dbReference>
<reference evidence="3 5" key="1">
    <citation type="submission" date="2016-01" db="EMBL/GenBank/DDBJ databases">
        <title>Genome sequence of the acidophilic iron oxidising Ferrovum strain Z-31.</title>
        <authorList>
            <person name="Poehlein A."/>
            <person name="Ullrich S.R."/>
            <person name="Schloemann M."/>
            <person name="Muehling M."/>
            <person name="Daniel R."/>
        </authorList>
    </citation>
    <scope>NUCLEOTIDE SEQUENCE [LARGE SCALE GENOMIC DNA]</scope>
    <source>
        <strain evidence="3 5">Z-31</strain>
    </source>
</reference>
<proteinExistence type="inferred from homology"/>
<dbReference type="Pfam" id="PF03658">
    <property type="entry name" value="Ub-RnfH"/>
    <property type="match status" value="1"/>
</dbReference>
<dbReference type="InterPro" id="IPR016155">
    <property type="entry name" value="Mopterin_synth/thiamin_S_b"/>
</dbReference>
<evidence type="ECO:0000313" key="3">
    <source>
        <dbReference type="EMBL" id="KXW57950.1"/>
    </source>
</evidence>
<sequence>MEVTVVYALPEHQFIRKVKVTDRALVAEALAVSGVLEAYPDIDWAREAIGVWGRVRSLTTPLRPGDRVEIYRPRQVDPKVQRRARLKPS</sequence>
<keyword evidence="5" id="KW-1185">Reference proteome</keyword>
<protein>
    <recommendedName>
        <fullName evidence="2">UPF0125 protein FEMY_15000</fullName>
    </recommendedName>
</protein>
<dbReference type="Proteomes" id="UP000075653">
    <property type="component" value="Unassembled WGS sequence"/>
</dbReference>
<organism evidence="3 5">
    <name type="scientific">Ferrovum myxofaciens</name>
    <dbReference type="NCBI Taxonomy" id="416213"/>
    <lineage>
        <taxon>Bacteria</taxon>
        <taxon>Pseudomonadati</taxon>
        <taxon>Pseudomonadota</taxon>
        <taxon>Betaproteobacteria</taxon>
        <taxon>Ferrovales</taxon>
        <taxon>Ferrovaceae</taxon>
        <taxon>Ferrovum</taxon>
    </lineage>
</organism>
<accession>A0A149VXK0</accession>
<name>A0A859A840_9PROT</name>
<dbReference type="InterPro" id="IPR005346">
    <property type="entry name" value="RnfH"/>
</dbReference>
<evidence type="ECO:0000256" key="2">
    <source>
        <dbReference type="HAMAP-Rule" id="MF_00460"/>
    </source>
</evidence>
<dbReference type="SUPFAM" id="SSF54285">
    <property type="entry name" value="MoaD/ThiS"/>
    <property type="match status" value="1"/>
</dbReference>
<evidence type="ECO:0000256" key="1">
    <source>
        <dbReference type="ARBA" id="ARBA00010645"/>
    </source>
</evidence>
<evidence type="ECO:0000313" key="4">
    <source>
        <dbReference type="EMBL" id="QWY76269.1"/>
    </source>
</evidence>
<evidence type="ECO:0000313" key="5">
    <source>
        <dbReference type="Proteomes" id="UP000075653"/>
    </source>
</evidence>
<dbReference type="HAMAP" id="MF_00460">
    <property type="entry name" value="UPF0125_RnfH"/>
    <property type="match status" value="1"/>
</dbReference>
<accession>A0A859A840</accession>
<dbReference type="Proteomes" id="UP000683551">
    <property type="component" value="Chromosome"/>
</dbReference>
<reference evidence="4" key="2">
    <citation type="submission" date="2021-02" db="EMBL/GenBank/DDBJ databases">
        <title>Comparative genomics of Ferrovum myxofaciens strains, predominant extremophile bacteria forming large biofilm stalactites in acid mine ecosystems.</title>
        <authorList>
            <person name="Burkartova K."/>
            <person name="Ridl J."/>
            <person name="Pajer P."/>
            <person name="Falteisek L."/>
        </authorList>
    </citation>
    <scope>NUCLEOTIDE SEQUENCE</scope>
    <source>
        <strain evidence="4">MI1III</strain>
    </source>
</reference>
<comment type="similarity">
    <text evidence="1 2">Belongs to the UPF0125 (RnfH) family.</text>
</comment>
<dbReference type="EMBL" id="CP071137">
    <property type="protein sequence ID" value="QWY76269.1"/>
    <property type="molecule type" value="Genomic_DNA"/>
</dbReference>
<dbReference type="AlphaFoldDB" id="A0A859A840"/>
<dbReference type="PANTHER" id="PTHR37483:SF1">
    <property type="entry name" value="UPF0125 PROTEIN RATB"/>
    <property type="match status" value="1"/>
</dbReference>
<dbReference type="PATRIC" id="fig|1789004.3.peg.1530"/>
<dbReference type="RefSeq" id="WP_031597974.1">
    <property type="nucleotide sequence ID" value="NZ_CP053675.1"/>
</dbReference>
<gene>
    <name evidence="3" type="primary">pasI</name>
    <name evidence="3" type="ORF">FEMY_15000</name>
    <name evidence="4" type="ORF">JZL65_07015</name>
</gene>